<name>A0ABR3FTP7_9AGAR</name>
<evidence type="ECO:0000313" key="2">
    <source>
        <dbReference type="Proteomes" id="UP001465976"/>
    </source>
</evidence>
<comment type="caution">
    <text evidence="1">The sequence shown here is derived from an EMBL/GenBank/DDBJ whole genome shotgun (WGS) entry which is preliminary data.</text>
</comment>
<organism evidence="1 2">
    <name type="scientific">Marasmius crinis-equi</name>
    <dbReference type="NCBI Taxonomy" id="585013"/>
    <lineage>
        <taxon>Eukaryota</taxon>
        <taxon>Fungi</taxon>
        <taxon>Dikarya</taxon>
        <taxon>Basidiomycota</taxon>
        <taxon>Agaricomycotina</taxon>
        <taxon>Agaricomycetes</taxon>
        <taxon>Agaricomycetidae</taxon>
        <taxon>Agaricales</taxon>
        <taxon>Marasmiineae</taxon>
        <taxon>Marasmiaceae</taxon>
        <taxon>Marasmius</taxon>
    </lineage>
</organism>
<protein>
    <submittedName>
        <fullName evidence="1">Uncharacterized protein</fullName>
    </submittedName>
</protein>
<accession>A0ABR3FTP7</accession>
<feature type="non-terminal residue" evidence="1">
    <location>
        <position position="584"/>
    </location>
</feature>
<sequence length="584" mass="66280">MFSESSSQESPSSSSTRVVSEYFRGVQNLSIGDHGNFSTVHGDQIQHNYYSTEVKKRKFIVGSEEEENEYAEFPEIKRADFVASRNIYRSYRRFYDKEQRKYVEFKGERTAVAGDVRIGGVASKCLAVQYSGQEAGEISKSLVVFGRLDGTLLLAGVLNRSQTPGKCAIGGDKSLKHPDARTYWWYVLDACVWRLADSMADLVPITDLENRLGNLEWAYLGTLQRQMGCSSHELWMDTSRGVICRGPGEPSWFTVWHLDFEDVPSDAELLKEDVLLRYLVSRNQDRKVVYGLSFPWHNLKTSQLEVNRPTVISTLTNTIIAVGSGVWKEGRRSCLGEREELANGATRFTLKCNGRRLELGFDWREVKDDWFAQAPSIFHAHEIPLEGDMLKYKLVLPDLKGTLSNSKAKQQRREDSPPIYLFIPPLSTTTFWSCDPDGQNAITTDLCHHLGLPISLSLERREYSWMTESYEALQAYQIARGFDPHTTEFARHNQYRIYEITDQPFASRFEEINDSEPPKTPLRSIQPEELNDMSLGDLPSGDVLPEDLAANTTTQDYALQKGVVHSSNHPHSKPTAAFFGYADF</sequence>
<dbReference type="Proteomes" id="UP001465976">
    <property type="component" value="Unassembled WGS sequence"/>
</dbReference>
<proteinExistence type="predicted"/>
<reference evidence="1 2" key="1">
    <citation type="submission" date="2024-02" db="EMBL/GenBank/DDBJ databases">
        <title>A draft genome for the cacao thread blight pathogen Marasmius crinis-equi.</title>
        <authorList>
            <person name="Cohen S.P."/>
            <person name="Baruah I.K."/>
            <person name="Amoako-Attah I."/>
            <person name="Bukari Y."/>
            <person name="Meinhardt L.W."/>
            <person name="Bailey B.A."/>
        </authorList>
    </citation>
    <scope>NUCLEOTIDE SEQUENCE [LARGE SCALE GENOMIC DNA]</scope>
    <source>
        <strain evidence="1 2">GH-76</strain>
    </source>
</reference>
<dbReference type="EMBL" id="JBAHYK010000081">
    <property type="protein sequence ID" value="KAL0578869.1"/>
    <property type="molecule type" value="Genomic_DNA"/>
</dbReference>
<keyword evidence="2" id="KW-1185">Reference proteome</keyword>
<gene>
    <name evidence="1" type="ORF">V5O48_003149</name>
</gene>
<evidence type="ECO:0000313" key="1">
    <source>
        <dbReference type="EMBL" id="KAL0578869.1"/>
    </source>
</evidence>